<dbReference type="InterPro" id="IPR036034">
    <property type="entry name" value="PDZ_sf"/>
</dbReference>
<dbReference type="EMBL" id="DWWK01000038">
    <property type="protein sequence ID" value="HJC38034.1"/>
    <property type="molecule type" value="Genomic_DNA"/>
</dbReference>
<feature type="domain" description="PDZ" evidence="6">
    <location>
        <begin position="318"/>
        <end position="409"/>
    </location>
</feature>
<dbReference type="PROSITE" id="PS50106">
    <property type="entry name" value="PDZ"/>
    <property type="match status" value="1"/>
</dbReference>
<feature type="transmembrane region" description="Helical" evidence="5">
    <location>
        <begin position="42"/>
        <end position="60"/>
    </location>
</feature>
<reference evidence="7" key="2">
    <citation type="submission" date="2021-04" db="EMBL/GenBank/DDBJ databases">
        <authorList>
            <person name="Gilroy R."/>
        </authorList>
    </citation>
    <scope>NUCLEOTIDE SEQUENCE</scope>
    <source>
        <strain evidence="7">ChiGjej1B1-1692</strain>
    </source>
</reference>
<evidence type="ECO:0000256" key="5">
    <source>
        <dbReference type="SAM" id="Phobius"/>
    </source>
</evidence>
<protein>
    <submittedName>
        <fullName evidence="7">S1C family serine protease</fullName>
    </submittedName>
</protein>
<dbReference type="InterPro" id="IPR001940">
    <property type="entry name" value="Peptidase_S1C"/>
</dbReference>
<evidence type="ECO:0000313" key="7">
    <source>
        <dbReference type="EMBL" id="HJC38034.1"/>
    </source>
</evidence>
<dbReference type="Gene3D" id="2.30.42.10">
    <property type="match status" value="1"/>
</dbReference>
<evidence type="ECO:0000256" key="1">
    <source>
        <dbReference type="ARBA" id="ARBA00010541"/>
    </source>
</evidence>
<dbReference type="SUPFAM" id="SSF50156">
    <property type="entry name" value="PDZ domain-like"/>
    <property type="match status" value="1"/>
</dbReference>
<dbReference type="InterPro" id="IPR001478">
    <property type="entry name" value="PDZ"/>
</dbReference>
<feature type="region of interest" description="Disordered" evidence="4">
    <location>
        <begin position="1"/>
        <end position="20"/>
    </location>
</feature>
<dbReference type="SMART" id="SM00228">
    <property type="entry name" value="PDZ"/>
    <property type="match status" value="1"/>
</dbReference>
<dbReference type="PRINTS" id="PR00834">
    <property type="entry name" value="PROTEASES2C"/>
</dbReference>
<feature type="compositionally biased region" description="Acidic residues" evidence="4">
    <location>
        <begin position="78"/>
        <end position="95"/>
    </location>
</feature>
<dbReference type="PANTHER" id="PTHR22939:SF129">
    <property type="entry name" value="SERINE PROTEASE HTRA2, MITOCHONDRIAL"/>
    <property type="match status" value="1"/>
</dbReference>
<dbReference type="Proteomes" id="UP000823894">
    <property type="component" value="Unassembled WGS sequence"/>
</dbReference>
<comment type="similarity">
    <text evidence="1">Belongs to the peptidase S1C family.</text>
</comment>
<dbReference type="GO" id="GO:0006508">
    <property type="term" value="P:proteolysis"/>
    <property type="evidence" value="ECO:0007669"/>
    <property type="project" value="UniProtKB-KW"/>
</dbReference>
<dbReference type="InterPro" id="IPR009003">
    <property type="entry name" value="Peptidase_S1_PA"/>
</dbReference>
<reference evidence="7" key="1">
    <citation type="journal article" date="2021" name="PeerJ">
        <title>Extensive microbial diversity within the chicken gut microbiome revealed by metagenomics and culture.</title>
        <authorList>
            <person name="Gilroy R."/>
            <person name="Ravi A."/>
            <person name="Getino M."/>
            <person name="Pursley I."/>
            <person name="Horton D.L."/>
            <person name="Alikhan N.F."/>
            <person name="Baker D."/>
            <person name="Gharbi K."/>
            <person name="Hall N."/>
            <person name="Watson M."/>
            <person name="Adriaenssens E.M."/>
            <person name="Foster-Nyarko E."/>
            <person name="Jarju S."/>
            <person name="Secka A."/>
            <person name="Antonio M."/>
            <person name="Oren A."/>
            <person name="Chaudhuri R.R."/>
            <person name="La Ragione R."/>
            <person name="Hildebrand F."/>
            <person name="Pallen M.J."/>
        </authorList>
    </citation>
    <scope>NUCLEOTIDE SEQUENCE</scope>
    <source>
        <strain evidence="7">ChiGjej1B1-1692</strain>
    </source>
</reference>
<dbReference type="Gene3D" id="2.40.10.120">
    <property type="match status" value="1"/>
</dbReference>
<comment type="caution">
    <text evidence="7">The sequence shown here is derived from an EMBL/GenBank/DDBJ whole genome shotgun (WGS) entry which is preliminary data.</text>
</comment>
<keyword evidence="5" id="KW-1133">Transmembrane helix</keyword>
<gene>
    <name evidence="7" type="ORF">H9757_03060</name>
</gene>
<dbReference type="PANTHER" id="PTHR22939">
    <property type="entry name" value="SERINE PROTEASE FAMILY S1C HTRA-RELATED"/>
    <property type="match status" value="1"/>
</dbReference>
<dbReference type="AlphaFoldDB" id="A0A9D2NVZ2"/>
<keyword evidence="3" id="KW-0378">Hydrolase</keyword>
<evidence type="ECO:0000259" key="6">
    <source>
        <dbReference type="PROSITE" id="PS50106"/>
    </source>
</evidence>
<evidence type="ECO:0000256" key="4">
    <source>
        <dbReference type="SAM" id="MobiDB-lite"/>
    </source>
</evidence>
<dbReference type="Pfam" id="PF17820">
    <property type="entry name" value="PDZ_6"/>
    <property type="match status" value="1"/>
</dbReference>
<evidence type="ECO:0000256" key="2">
    <source>
        <dbReference type="ARBA" id="ARBA00022670"/>
    </source>
</evidence>
<evidence type="ECO:0000256" key="3">
    <source>
        <dbReference type="ARBA" id="ARBA00022801"/>
    </source>
</evidence>
<keyword evidence="2 7" id="KW-0645">Protease</keyword>
<organism evidence="7 8">
    <name type="scientific">Candidatus Mediterraneibacter faecigallinarum</name>
    <dbReference type="NCBI Taxonomy" id="2838669"/>
    <lineage>
        <taxon>Bacteria</taxon>
        <taxon>Bacillati</taxon>
        <taxon>Bacillota</taxon>
        <taxon>Clostridia</taxon>
        <taxon>Lachnospirales</taxon>
        <taxon>Lachnospiraceae</taxon>
        <taxon>Mediterraneibacter</taxon>
    </lineage>
</organism>
<dbReference type="GO" id="GO:0004252">
    <property type="term" value="F:serine-type endopeptidase activity"/>
    <property type="evidence" value="ECO:0007669"/>
    <property type="project" value="InterPro"/>
</dbReference>
<dbReference type="Pfam" id="PF13365">
    <property type="entry name" value="Trypsin_2"/>
    <property type="match status" value="1"/>
</dbReference>
<evidence type="ECO:0000313" key="8">
    <source>
        <dbReference type="Proteomes" id="UP000823894"/>
    </source>
</evidence>
<proteinExistence type="inferred from homology"/>
<accession>A0A9D2NVZ2</accession>
<feature type="region of interest" description="Disordered" evidence="4">
    <location>
        <begin position="74"/>
        <end position="97"/>
    </location>
</feature>
<keyword evidence="5" id="KW-0812">Transmembrane</keyword>
<keyword evidence="5" id="KW-0472">Membrane</keyword>
<sequence>MPNRKEGEPEESEREEKYSFLQETIKPKPISREKLIKQFVRTAIYGVILGGFACLGFFALKPLAQSWFRGDPKTVTIPEDEEPSEEQDDAAEEEPVQPVLDAESYEELMESMYAAAQEAQKGVVTVTAVLAERDWSMEAAGEQPSVTGVITADNGQELLILADDALCSESQAWTVTFSDGTVHDAALKKQDANTGLAMFSVPRTDITDTTWNAVKVSVLGNSNLVRQGQTVIALGNMFGYPDGVAYGIISSRDYTEKFYDGECDVLATDIPAVSDGTGVLFNLDGEVVGMISEESVHLQDEGDTQTANAYAISDLKTTIELLANGDSVPYIGIYGTAVTSTVQNEQGIPAGLYVIEVDPDSPAMAAGIQNGDVIWEVNGENVTSLVTYQKALLDTMAGETVTLRGKRLGSGGYVDVEFTVTVGSKEG</sequence>
<name>A0A9D2NVZ2_9FIRM</name>
<dbReference type="InterPro" id="IPR041489">
    <property type="entry name" value="PDZ_6"/>
</dbReference>
<dbReference type="SUPFAM" id="SSF50494">
    <property type="entry name" value="Trypsin-like serine proteases"/>
    <property type="match status" value="1"/>
</dbReference>